<dbReference type="CDD" id="cd08648">
    <property type="entry name" value="FMT_core_Formyl-FH4-Hydrolase_C"/>
    <property type="match status" value="1"/>
</dbReference>
<dbReference type="SUPFAM" id="SSF53328">
    <property type="entry name" value="Formyltransferase"/>
    <property type="match status" value="1"/>
</dbReference>
<organism evidence="6 7">
    <name type="scientific">Pseudarthrobacter enclensis</name>
    <dbReference type="NCBI Taxonomy" id="993070"/>
    <lineage>
        <taxon>Bacteria</taxon>
        <taxon>Bacillati</taxon>
        <taxon>Actinomycetota</taxon>
        <taxon>Actinomycetes</taxon>
        <taxon>Micrococcales</taxon>
        <taxon>Micrococcaceae</taxon>
        <taxon>Pseudarthrobacter</taxon>
    </lineage>
</organism>
<dbReference type="InterPro" id="IPR036477">
    <property type="entry name" value="Formyl_transf_N_sf"/>
</dbReference>
<dbReference type="EC" id="3.5.1.10" evidence="3 4"/>
<dbReference type="PRINTS" id="PR01575">
    <property type="entry name" value="FFH4HYDRLASE"/>
</dbReference>
<proteinExistence type="inferred from homology"/>
<evidence type="ECO:0000256" key="1">
    <source>
        <dbReference type="ARBA" id="ARBA00022563"/>
    </source>
</evidence>
<dbReference type="InterPro" id="IPR004810">
    <property type="entry name" value="PurU"/>
</dbReference>
<evidence type="ECO:0000256" key="2">
    <source>
        <dbReference type="ARBA" id="ARBA00022801"/>
    </source>
</evidence>
<dbReference type="Gene3D" id="3.30.70.260">
    <property type="match status" value="1"/>
</dbReference>
<gene>
    <name evidence="3" type="primary">purU</name>
    <name evidence="6" type="ORF">J2X98_004341</name>
</gene>
<evidence type="ECO:0000256" key="3">
    <source>
        <dbReference type="HAMAP-Rule" id="MF_01927"/>
    </source>
</evidence>
<dbReference type="GO" id="GO:0008864">
    <property type="term" value="F:formyltetrahydrofolate deformylase activity"/>
    <property type="evidence" value="ECO:0007669"/>
    <property type="project" value="UniProtKB-EC"/>
</dbReference>
<dbReference type="EMBL" id="JAUSRE010000035">
    <property type="protein sequence ID" value="MDP9890727.1"/>
    <property type="molecule type" value="Genomic_DNA"/>
</dbReference>
<dbReference type="Proteomes" id="UP001226577">
    <property type="component" value="Unassembled WGS sequence"/>
</dbReference>
<dbReference type="InterPro" id="IPR041729">
    <property type="entry name" value="Formyl-FH4-Hydrolase_C"/>
</dbReference>
<accession>A0ABT9S096</accession>
<dbReference type="InterPro" id="IPR045865">
    <property type="entry name" value="ACT-like_dom_sf"/>
</dbReference>
<evidence type="ECO:0000313" key="6">
    <source>
        <dbReference type="EMBL" id="MDP9890727.1"/>
    </source>
</evidence>
<sequence length="308" mass="34013">MTAAGTAAVLPGTLAAGYPVSGAPALATEFILTFSCRDSLGIVQSVAGFLLSQECYIVDIKQFGDKASGEFFMRVHFTSREESDAGLLRERFGPVAGEWGMQWRLEPRSRRQRILVMVSKYDHCLNDLLVRVRDGDLPVEIAAVVSNHPDAAGLAEWHGVPFHRIPVSPDTKPEAEARLLELVDAYGVELVVLARYMQVLSDDLTRKLDGRAINIHHSFLPSFKGAKPYHQAYERGVKTVGATAHYVNSELDEGPIISQQVIEVDHTYLPEDLVRVGKDAECRALTNAVRWHAEGRVILSGNRTVVLR</sequence>
<comment type="similarity">
    <text evidence="3">Belongs to the PurU family.</text>
</comment>
<keyword evidence="2 3" id="KW-0378">Hydrolase</keyword>
<evidence type="ECO:0000259" key="5">
    <source>
        <dbReference type="Pfam" id="PF00551"/>
    </source>
</evidence>
<evidence type="ECO:0000256" key="4">
    <source>
        <dbReference type="NCBIfam" id="TIGR00655"/>
    </source>
</evidence>
<reference evidence="6 7" key="1">
    <citation type="submission" date="2023-07" db="EMBL/GenBank/DDBJ databases">
        <title>Sorghum-associated microbial communities from plants grown in Nebraska, USA.</title>
        <authorList>
            <person name="Schachtman D."/>
        </authorList>
    </citation>
    <scope>NUCLEOTIDE SEQUENCE [LARGE SCALE GENOMIC DNA]</scope>
    <source>
        <strain evidence="6 7">CC222</strain>
    </source>
</reference>
<dbReference type="Gene3D" id="3.40.50.170">
    <property type="entry name" value="Formyl transferase, N-terminal domain"/>
    <property type="match status" value="1"/>
</dbReference>
<keyword evidence="7" id="KW-1185">Reference proteome</keyword>
<protein>
    <recommendedName>
        <fullName evidence="3 4">Formyltetrahydrofolate deformylase</fullName>
        <ecNumber evidence="3 4">3.5.1.10</ecNumber>
    </recommendedName>
    <alternativeName>
        <fullName evidence="3">Formyl-FH(4) hydrolase</fullName>
    </alternativeName>
</protein>
<dbReference type="CDD" id="cd04875">
    <property type="entry name" value="ACT_F4HF-DF"/>
    <property type="match status" value="1"/>
</dbReference>
<feature type="domain" description="Formyl transferase N-terminal" evidence="5">
    <location>
        <begin position="113"/>
        <end position="289"/>
    </location>
</feature>
<dbReference type="NCBIfam" id="NF004684">
    <property type="entry name" value="PRK06027.1"/>
    <property type="match status" value="1"/>
</dbReference>
<dbReference type="SUPFAM" id="SSF55021">
    <property type="entry name" value="ACT-like"/>
    <property type="match status" value="1"/>
</dbReference>
<comment type="pathway">
    <text evidence="3">Purine metabolism; IMP biosynthesis via de novo pathway; formate from 10-formyl-5,6,7,8-tetrahydrofolate: step 1/1.</text>
</comment>
<dbReference type="HAMAP" id="MF_01927">
    <property type="entry name" value="PurU"/>
    <property type="match status" value="1"/>
</dbReference>
<comment type="function">
    <text evidence="3">Catalyzes the hydrolysis of 10-formyltetrahydrofolate (formyl-FH4) to formate and tetrahydrofolate (FH4).</text>
</comment>
<comment type="caution">
    <text evidence="6">The sequence shown here is derived from an EMBL/GenBank/DDBJ whole genome shotgun (WGS) entry which is preliminary data.</text>
</comment>
<dbReference type="PANTHER" id="PTHR42706">
    <property type="entry name" value="FORMYLTETRAHYDROFOLATE DEFORMYLASE"/>
    <property type="match status" value="1"/>
</dbReference>
<dbReference type="Pfam" id="PF00551">
    <property type="entry name" value="Formyl_trans_N"/>
    <property type="match status" value="1"/>
</dbReference>
<dbReference type="PANTHER" id="PTHR42706:SF1">
    <property type="entry name" value="FORMYLTETRAHYDROFOLATE DEFORMYLASE 2, MITOCHONDRIAL"/>
    <property type="match status" value="1"/>
</dbReference>
<keyword evidence="3" id="KW-0658">Purine biosynthesis</keyword>
<keyword evidence="1 3" id="KW-0554">One-carbon metabolism</keyword>
<feature type="active site" evidence="3">
    <location>
        <position position="252"/>
    </location>
</feature>
<dbReference type="PIRSF" id="PIRSF036480">
    <property type="entry name" value="FormyFH4_hydr"/>
    <property type="match status" value="1"/>
</dbReference>
<dbReference type="InterPro" id="IPR044074">
    <property type="entry name" value="PurU_ACT"/>
</dbReference>
<name>A0ABT9S096_9MICC</name>
<dbReference type="NCBIfam" id="TIGR00655">
    <property type="entry name" value="PurU"/>
    <property type="match status" value="1"/>
</dbReference>
<dbReference type="InterPro" id="IPR002376">
    <property type="entry name" value="Formyl_transf_N"/>
</dbReference>
<evidence type="ECO:0000313" key="7">
    <source>
        <dbReference type="Proteomes" id="UP001226577"/>
    </source>
</evidence>
<comment type="catalytic activity">
    <reaction evidence="3">
        <text>(6R)-10-formyltetrahydrofolate + H2O = (6S)-5,6,7,8-tetrahydrofolate + formate + H(+)</text>
        <dbReference type="Rhea" id="RHEA:19833"/>
        <dbReference type="ChEBI" id="CHEBI:15377"/>
        <dbReference type="ChEBI" id="CHEBI:15378"/>
        <dbReference type="ChEBI" id="CHEBI:15740"/>
        <dbReference type="ChEBI" id="CHEBI:57453"/>
        <dbReference type="ChEBI" id="CHEBI:195366"/>
        <dbReference type="EC" id="3.5.1.10"/>
    </reaction>
</comment>